<evidence type="ECO:0000256" key="6">
    <source>
        <dbReference type="SAM" id="MobiDB-lite"/>
    </source>
</evidence>
<evidence type="ECO:0000259" key="7">
    <source>
        <dbReference type="PROSITE" id="PS50977"/>
    </source>
</evidence>
<accession>A0A365HAV6</accession>
<dbReference type="SUPFAM" id="SSF46689">
    <property type="entry name" value="Homeodomain-like"/>
    <property type="match status" value="1"/>
</dbReference>
<dbReference type="Proteomes" id="UP000251891">
    <property type="component" value="Unassembled WGS sequence"/>
</dbReference>
<feature type="compositionally biased region" description="Basic and acidic residues" evidence="6">
    <location>
        <begin position="237"/>
        <end position="251"/>
    </location>
</feature>
<dbReference type="GO" id="GO:0000976">
    <property type="term" value="F:transcription cis-regulatory region binding"/>
    <property type="evidence" value="ECO:0007669"/>
    <property type="project" value="TreeGrafter"/>
</dbReference>
<dbReference type="GO" id="GO:0003700">
    <property type="term" value="F:DNA-binding transcription factor activity"/>
    <property type="evidence" value="ECO:0007669"/>
    <property type="project" value="TreeGrafter"/>
</dbReference>
<keyword evidence="4" id="KW-0804">Transcription</keyword>
<evidence type="ECO:0000256" key="3">
    <source>
        <dbReference type="ARBA" id="ARBA00023125"/>
    </source>
</evidence>
<evidence type="ECO:0000256" key="4">
    <source>
        <dbReference type="ARBA" id="ARBA00023163"/>
    </source>
</evidence>
<dbReference type="PANTHER" id="PTHR30055:SF234">
    <property type="entry name" value="HTH-TYPE TRANSCRIPTIONAL REGULATOR BETI"/>
    <property type="match status" value="1"/>
</dbReference>
<dbReference type="InterPro" id="IPR001647">
    <property type="entry name" value="HTH_TetR"/>
</dbReference>
<dbReference type="SUPFAM" id="SSF48498">
    <property type="entry name" value="Tetracyclin repressor-like, C-terminal domain"/>
    <property type="match status" value="1"/>
</dbReference>
<feature type="domain" description="HTH tetR-type" evidence="7">
    <location>
        <begin position="30"/>
        <end position="90"/>
    </location>
</feature>
<dbReference type="InterPro" id="IPR009057">
    <property type="entry name" value="Homeodomain-like_sf"/>
</dbReference>
<dbReference type="PRINTS" id="PR00455">
    <property type="entry name" value="HTHTETR"/>
</dbReference>
<sequence>MLPYGHTVSWYSSKGGQLTAAGKRQRRAGKDRRRNALEVAARVLAERGYEKTRFSDVAEAAGVAVSTLQFYFGSRDDMLIEALYHSTETEVAVLEQIAAGAADPWERILALLDRGLAPLSATTWRMLLEFWHASAHDPELRTHSVSIQERYRGAFAKAVREGVESGDFRPRGRPEDIVTAVVALLDGLIIPRVLDHPYFDQAGVRDVAITQVAAVLGLDADRVPRGDGAAHPNTVPQEHDHTSTGEDRSDT</sequence>
<keyword evidence="1" id="KW-0678">Repressor</keyword>
<dbReference type="Gene3D" id="1.10.357.10">
    <property type="entry name" value="Tetracycline Repressor, domain 2"/>
    <property type="match status" value="1"/>
</dbReference>
<organism evidence="8 9">
    <name type="scientific">Actinomadura craniellae</name>
    <dbReference type="NCBI Taxonomy" id="2231787"/>
    <lineage>
        <taxon>Bacteria</taxon>
        <taxon>Bacillati</taxon>
        <taxon>Actinomycetota</taxon>
        <taxon>Actinomycetes</taxon>
        <taxon>Streptosporangiales</taxon>
        <taxon>Thermomonosporaceae</taxon>
        <taxon>Actinomadura</taxon>
    </lineage>
</organism>
<feature type="region of interest" description="Disordered" evidence="6">
    <location>
        <begin position="223"/>
        <end position="251"/>
    </location>
</feature>
<dbReference type="AlphaFoldDB" id="A0A365HAV6"/>
<feature type="DNA-binding region" description="H-T-H motif" evidence="5">
    <location>
        <begin position="53"/>
        <end position="72"/>
    </location>
</feature>
<name>A0A365HAV6_9ACTN</name>
<proteinExistence type="predicted"/>
<dbReference type="InterPro" id="IPR036271">
    <property type="entry name" value="Tet_transcr_reg_TetR-rel_C_sf"/>
</dbReference>
<dbReference type="PANTHER" id="PTHR30055">
    <property type="entry name" value="HTH-TYPE TRANSCRIPTIONAL REGULATOR RUTR"/>
    <property type="match status" value="1"/>
</dbReference>
<comment type="caution">
    <text evidence="8">The sequence shown here is derived from an EMBL/GenBank/DDBJ whole genome shotgun (WGS) entry which is preliminary data.</text>
</comment>
<evidence type="ECO:0000313" key="8">
    <source>
        <dbReference type="EMBL" id="RAY16138.1"/>
    </source>
</evidence>
<evidence type="ECO:0000256" key="1">
    <source>
        <dbReference type="ARBA" id="ARBA00022491"/>
    </source>
</evidence>
<dbReference type="Pfam" id="PF13977">
    <property type="entry name" value="TetR_C_6"/>
    <property type="match status" value="1"/>
</dbReference>
<evidence type="ECO:0000313" key="9">
    <source>
        <dbReference type="Proteomes" id="UP000251891"/>
    </source>
</evidence>
<reference evidence="8 9" key="1">
    <citation type="submission" date="2018-06" db="EMBL/GenBank/DDBJ databases">
        <title>Actinomadura craniellae sp. nov. isolated from marine sponge Craniella sp.</title>
        <authorList>
            <person name="Li L."/>
            <person name="Xu Q.H."/>
            <person name="Lin H.W."/>
            <person name="Lu Y.H."/>
        </authorList>
    </citation>
    <scope>NUCLEOTIDE SEQUENCE [LARGE SCALE GENOMIC DNA]</scope>
    <source>
        <strain evidence="8 9">LHW63021</strain>
    </source>
</reference>
<dbReference type="InterPro" id="IPR050109">
    <property type="entry name" value="HTH-type_TetR-like_transc_reg"/>
</dbReference>
<dbReference type="InterPro" id="IPR039538">
    <property type="entry name" value="BetI_C"/>
</dbReference>
<evidence type="ECO:0000256" key="5">
    <source>
        <dbReference type="PROSITE-ProRule" id="PRU00335"/>
    </source>
</evidence>
<protein>
    <submittedName>
        <fullName evidence="8">TetR/AcrR family transcriptional regulator</fullName>
    </submittedName>
</protein>
<keyword evidence="2" id="KW-0805">Transcription regulation</keyword>
<keyword evidence="9" id="KW-1185">Reference proteome</keyword>
<dbReference type="EMBL" id="QLYX01000002">
    <property type="protein sequence ID" value="RAY16138.1"/>
    <property type="molecule type" value="Genomic_DNA"/>
</dbReference>
<keyword evidence="3 5" id="KW-0238">DNA-binding</keyword>
<dbReference type="PROSITE" id="PS50977">
    <property type="entry name" value="HTH_TETR_2"/>
    <property type="match status" value="1"/>
</dbReference>
<evidence type="ECO:0000256" key="2">
    <source>
        <dbReference type="ARBA" id="ARBA00023015"/>
    </source>
</evidence>
<dbReference type="Pfam" id="PF00440">
    <property type="entry name" value="TetR_N"/>
    <property type="match status" value="1"/>
</dbReference>
<gene>
    <name evidence="8" type="ORF">DPM19_04225</name>
</gene>